<dbReference type="GO" id="GO:0046872">
    <property type="term" value="F:metal ion binding"/>
    <property type="evidence" value="ECO:0007669"/>
    <property type="project" value="UniProtKB-KW"/>
</dbReference>
<organism evidence="6 7">
    <name type="scientific">Megamonas hypermegale</name>
    <dbReference type="NCBI Taxonomy" id="158847"/>
    <lineage>
        <taxon>Bacteria</taxon>
        <taxon>Bacillati</taxon>
        <taxon>Bacillota</taxon>
        <taxon>Negativicutes</taxon>
        <taxon>Selenomonadales</taxon>
        <taxon>Selenomonadaceae</taxon>
        <taxon>Megamonas</taxon>
    </lineage>
</organism>
<evidence type="ECO:0000313" key="6">
    <source>
        <dbReference type="EMBL" id="STY71387.1"/>
    </source>
</evidence>
<dbReference type="Pfam" id="PF02633">
    <property type="entry name" value="Creatininase"/>
    <property type="match status" value="1"/>
</dbReference>
<reference evidence="6 7" key="1">
    <citation type="submission" date="2018-06" db="EMBL/GenBank/DDBJ databases">
        <authorList>
            <consortium name="Pathogen Informatics"/>
            <person name="Doyle S."/>
        </authorList>
    </citation>
    <scope>NUCLEOTIDE SEQUENCE [LARGE SCALE GENOMIC DNA]</scope>
    <source>
        <strain evidence="6 7">NCTC10571</strain>
    </source>
</reference>
<keyword evidence="3 6" id="KW-0378">Hydrolase</keyword>
<dbReference type="AlphaFoldDB" id="A0A378NU35"/>
<keyword evidence="4" id="KW-0862">Zinc</keyword>
<evidence type="ECO:0000256" key="5">
    <source>
        <dbReference type="ARBA" id="ARBA00024029"/>
    </source>
</evidence>
<name>A0A378NU35_9FIRM</name>
<dbReference type="PANTHER" id="PTHR35005:SF1">
    <property type="entry name" value="2-AMINO-5-FORMYLAMINO-6-RIBOSYLAMINOPYRIMIDIN-4(3H)-ONE 5'-MONOPHOSPHATE DEFORMYLASE"/>
    <property type="match status" value="1"/>
</dbReference>
<dbReference type="Proteomes" id="UP000255234">
    <property type="component" value="Unassembled WGS sequence"/>
</dbReference>
<evidence type="ECO:0000256" key="2">
    <source>
        <dbReference type="ARBA" id="ARBA00022723"/>
    </source>
</evidence>
<proteinExistence type="inferred from homology"/>
<gene>
    <name evidence="6" type="primary">crnA</name>
    <name evidence="6" type="ORF">NCTC10571_01543</name>
</gene>
<comment type="similarity">
    <text evidence="5">Belongs to the creatininase superfamily.</text>
</comment>
<dbReference type="RefSeq" id="WP_115151729.1">
    <property type="nucleotide sequence ID" value="NZ_UGPP01000001.1"/>
</dbReference>
<evidence type="ECO:0000256" key="4">
    <source>
        <dbReference type="ARBA" id="ARBA00022833"/>
    </source>
</evidence>
<dbReference type="InterPro" id="IPR003785">
    <property type="entry name" value="Creatininase/forma_Hydrolase"/>
</dbReference>
<dbReference type="InterPro" id="IPR024087">
    <property type="entry name" value="Creatininase-like_sf"/>
</dbReference>
<dbReference type="Gene3D" id="3.40.50.10310">
    <property type="entry name" value="Creatininase"/>
    <property type="match status" value="1"/>
</dbReference>
<evidence type="ECO:0000256" key="1">
    <source>
        <dbReference type="ARBA" id="ARBA00001947"/>
    </source>
</evidence>
<dbReference type="EMBL" id="UGPP01000001">
    <property type="protein sequence ID" value="STY71387.1"/>
    <property type="molecule type" value="Genomic_DNA"/>
</dbReference>
<dbReference type="EC" id="3.5.2.10" evidence="6"/>
<dbReference type="GO" id="GO:0016811">
    <property type="term" value="F:hydrolase activity, acting on carbon-nitrogen (but not peptide) bonds, in linear amides"/>
    <property type="evidence" value="ECO:0007669"/>
    <property type="project" value="TreeGrafter"/>
</dbReference>
<accession>A0A378NU35</accession>
<keyword evidence="2" id="KW-0479">Metal-binding</keyword>
<dbReference type="SUPFAM" id="SSF102215">
    <property type="entry name" value="Creatininase"/>
    <property type="match status" value="1"/>
</dbReference>
<dbReference type="PANTHER" id="PTHR35005">
    <property type="entry name" value="3-DEHYDRO-SCYLLO-INOSOSE HYDROLASE"/>
    <property type="match status" value="1"/>
</dbReference>
<dbReference type="GO" id="GO:0009231">
    <property type="term" value="P:riboflavin biosynthetic process"/>
    <property type="evidence" value="ECO:0007669"/>
    <property type="project" value="TreeGrafter"/>
</dbReference>
<evidence type="ECO:0000313" key="7">
    <source>
        <dbReference type="Proteomes" id="UP000255234"/>
    </source>
</evidence>
<evidence type="ECO:0000256" key="3">
    <source>
        <dbReference type="ARBA" id="ARBA00022801"/>
    </source>
</evidence>
<sequence length="252" mass="27606">MYLAHLNWQQAKRAFEKDDLVAIIPIGSTEQHGPVGPLGTDFLIPDYFAKQIEKRTDVLIVPTVPFGIATHHVEFSGTIDIGFDGLYAVIKGIVDGLSRHGVKKFVFLNGHGGNTPALDKVALEANKKGCLCAQIDWWSLAPMLNPAWKGGHGDGQEVSMIMAIDEGLINKDDLMETKVNHLSDKLKNIHLNAVDFKGATIKVIRSVDKVVNSGGYGGSDSYSANKQWGEDMKVALLDYIVDFVNEFKSVKL</sequence>
<dbReference type="GO" id="GO:0047789">
    <property type="term" value="F:creatininase activity"/>
    <property type="evidence" value="ECO:0007669"/>
    <property type="project" value="UniProtKB-EC"/>
</dbReference>
<comment type="cofactor">
    <cofactor evidence="1">
        <name>Zn(2+)</name>
        <dbReference type="ChEBI" id="CHEBI:29105"/>
    </cofactor>
</comment>
<protein>
    <submittedName>
        <fullName evidence="6">Creatinine amidohydrolase</fullName>
        <ecNumber evidence="6">3.5.2.10</ecNumber>
    </submittedName>
</protein>